<dbReference type="EMBL" id="MEXN01000007">
    <property type="protein sequence ID" value="OGD03292.1"/>
    <property type="molecule type" value="Genomic_DNA"/>
</dbReference>
<gene>
    <name evidence="1" type="ORF">A2989_00480</name>
</gene>
<evidence type="ECO:0000313" key="1">
    <source>
        <dbReference type="EMBL" id="OGD03292.1"/>
    </source>
</evidence>
<name>A0A1F4ZAN9_9BACT</name>
<sequence length="74" mass="8335">MTQQLETQTLADIQGFRNNILKVFSTSEVRSAALATLSPPFIVNLQLRRALGYLTDGEFDRLYQALKAPFETKS</sequence>
<reference evidence="1 2" key="1">
    <citation type="journal article" date="2016" name="Nat. Commun.">
        <title>Thousands of microbial genomes shed light on interconnected biogeochemical processes in an aquifer system.</title>
        <authorList>
            <person name="Anantharaman K."/>
            <person name="Brown C.T."/>
            <person name="Hug L.A."/>
            <person name="Sharon I."/>
            <person name="Castelle C.J."/>
            <person name="Probst A.J."/>
            <person name="Thomas B.C."/>
            <person name="Singh A."/>
            <person name="Wilkins M.J."/>
            <person name="Karaoz U."/>
            <person name="Brodie E.L."/>
            <person name="Williams K.H."/>
            <person name="Hubbard S.S."/>
            <person name="Banfield J.F."/>
        </authorList>
    </citation>
    <scope>NUCLEOTIDE SEQUENCE [LARGE SCALE GENOMIC DNA]</scope>
</reference>
<comment type="caution">
    <text evidence="1">The sequence shown here is derived from an EMBL/GenBank/DDBJ whole genome shotgun (WGS) entry which is preliminary data.</text>
</comment>
<evidence type="ECO:0000313" key="2">
    <source>
        <dbReference type="Proteomes" id="UP000177080"/>
    </source>
</evidence>
<protein>
    <submittedName>
        <fullName evidence="1">Uncharacterized protein</fullName>
    </submittedName>
</protein>
<dbReference type="AlphaFoldDB" id="A0A1F4ZAN9"/>
<dbReference type="STRING" id="1797259.A2989_00480"/>
<proteinExistence type="predicted"/>
<accession>A0A1F4ZAN9</accession>
<organism evidence="1 2">
    <name type="scientific">Candidatus Amesbacteria bacterium RIFCSPLOWO2_01_FULL_48_25</name>
    <dbReference type="NCBI Taxonomy" id="1797259"/>
    <lineage>
        <taxon>Bacteria</taxon>
        <taxon>Candidatus Amesiibacteriota</taxon>
    </lineage>
</organism>
<dbReference type="Proteomes" id="UP000177080">
    <property type="component" value="Unassembled WGS sequence"/>
</dbReference>